<evidence type="ECO:0000313" key="3">
    <source>
        <dbReference type="Proteomes" id="UP000001798"/>
    </source>
</evidence>
<gene>
    <name evidence="2" type="ORF">BCIN_16g02350</name>
</gene>
<dbReference type="Proteomes" id="UP000001798">
    <property type="component" value="Chromosome 16"/>
</dbReference>
<feature type="compositionally biased region" description="Polar residues" evidence="1">
    <location>
        <begin position="190"/>
        <end position="199"/>
    </location>
</feature>
<reference evidence="2 3" key="1">
    <citation type="journal article" date="2011" name="PLoS Genet.">
        <title>Genomic analysis of the necrotrophic fungal pathogens Sclerotinia sclerotiorum and Botrytis cinerea.</title>
        <authorList>
            <person name="Amselem J."/>
            <person name="Cuomo C.A."/>
            <person name="van Kan J.A."/>
            <person name="Viaud M."/>
            <person name="Benito E.P."/>
            <person name="Couloux A."/>
            <person name="Coutinho P.M."/>
            <person name="de Vries R.P."/>
            <person name="Dyer P.S."/>
            <person name="Fillinger S."/>
            <person name="Fournier E."/>
            <person name="Gout L."/>
            <person name="Hahn M."/>
            <person name="Kohn L."/>
            <person name="Lapalu N."/>
            <person name="Plummer K.M."/>
            <person name="Pradier J.M."/>
            <person name="Quevillon E."/>
            <person name="Sharon A."/>
            <person name="Simon A."/>
            <person name="ten Have A."/>
            <person name="Tudzynski B."/>
            <person name="Tudzynski P."/>
            <person name="Wincker P."/>
            <person name="Andrew M."/>
            <person name="Anthouard V."/>
            <person name="Beever R.E."/>
            <person name="Beffa R."/>
            <person name="Benoit I."/>
            <person name="Bouzid O."/>
            <person name="Brault B."/>
            <person name="Chen Z."/>
            <person name="Choquer M."/>
            <person name="Collemare J."/>
            <person name="Cotton P."/>
            <person name="Danchin E.G."/>
            <person name="Da Silva C."/>
            <person name="Gautier A."/>
            <person name="Giraud C."/>
            <person name="Giraud T."/>
            <person name="Gonzalez C."/>
            <person name="Grossetete S."/>
            <person name="Guldener U."/>
            <person name="Henrissat B."/>
            <person name="Howlett B.J."/>
            <person name="Kodira C."/>
            <person name="Kretschmer M."/>
            <person name="Lappartient A."/>
            <person name="Leroch M."/>
            <person name="Levis C."/>
            <person name="Mauceli E."/>
            <person name="Neuveglise C."/>
            <person name="Oeser B."/>
            <person name="Pearson M."/>
            <person name="Poulain J."/>
            <person name="Poussereau N."/>
            <person name="Quesneville H."/>
            <person name="Rascle C."/>
            <person name="Schumacher J."/>
            <person name="Segurens B."/>
            <person name="Sexton A."/>
            <person name="Silva E."/>
            <person name="Sirven C."/>
            <person name="Soanes D.M."/>
            <person name="Talbot N.J."/>
            <person name="Templeton M."/>
            <person name="Yandava C."/>
            <person name="Yarden O."/>
            <person name="Zeng Q."/>
            <person name="Rollins J.A."/>
            <person name="Lebrun M.H."/>
            <person name="Dickman M."/>
        </authorList>
    </citation>
    <scope>NUCLEOTIDE SEQUENCE [LARGE SCALE GENOMIC DNA]</scope>
    <source>
        <strain evidence="2 3">B05.10</strain>
    </source>
</reference>
<reference evidence="2 3" key="2">
    <citation type="journal article" date="2012" name="Eukaryot. Cell">
        <title>Genome update of Botrytis cinerea strains B05.10 and T4.</title>
        <authorList>
            <person name="Staats M."/>
            <person name="van Kan J.A."/>
        </authorList>
    </citation>
    <scope>NUCLEOTIDE SEQUENCE [LARGE SCALE GENOMIC DNA]</scope>
    <source>
        <strain evidence="2 3">B05.10</strain>
    </source>
</reference>
<feature type="compositionally biased region" description="Basic and acidic residues" evidence="1">
    <location>
        <begin position="1"/>
        <end position="10"/>
    </location>
</feature>
<feature type="region of interest" description="Disordered" evidence="1">
    <location>
        <begin position="1"/>
        <end position="50"/>
    </location>
</feature>
<reference evidence="2 3" key="3">
    <citation type="journal article" date="2017" name="Mol. Plant Pathol.">
        <title>A gapless genome sequence of the fungus Botrytis cinerea.</title>
        <authorList>
            <person name="Van Kan J.A."/>
            <person name="Stassen J.H."/>
            <person name="Mosbach A."/>
            <person name="Van Der Lee T.A."/>
            <person name="Faino L."/>
            <person name="Farmer A.D."/>
            <person name="Papasotiriou D.G."/>
            <person name="Zhou S."/>
            <person name="Seidl M.F."/>
            <person name="Cottam E."/>
            <person name="Edel D."/>
            <person name="Hahn M."/>
            <person name="Schwartz D.C."/>
            <person name="Dietrich R.A."/>
            <person name="Widdison S."/>
            <person name="Scalliet G."/>
        </authorList>
    </citation>
    <scope>NUCLEOTIDE SEQUENCE [LARGE SCALE GENOMIC DNA]</scope>
    <source>
        <strain evidence="2 3">B05.10</strain>
    </source>
</reference>
<dbReference type="VEuPathDB" id="FungiDB:Bcin16g02350"/>
<dbReference type="RefSeq" id="XP_024553794.1">
    <property type="nucleotide sequence ID" value="XM_024697977.1"/>
</dbReference>
<proteinExistence type="predicted"/>
<keyword evidence="3" id="KW-1185">Reference proteome</keyword>
<protein>
    <submittedName>
        <fullName evidence="2">Uncharacterized protein</fullName>
    </submittedName>
</protein>
<dbReference type="OrthoDB" id="3551558at2759"/>
<dbReference type="GeneID" id="5433836"/>
<evidence type="ECO:0000313" key="2">
    <source>
        <dbReference type="EMBL" id="ATZ58458.1"/>
    </source>
</evidence>
<feature type="compositionally biased region" description="Polar residues" evidence="1">
    <location>
        <begin position="211"/>
        <end position="235"/>
    </location>
</feature>
<feature type="region of interest" description="Disordered" evidence="1">
    <location>
        <begin position="186"/>
        <end position="235"/>
    </location>
</feature>
<accession>A0A384K6L6</accession>
<dbReference type="AlphaFoldDB" id="A0A384K6L6"/>
<feature type="compositionally biased region" description="Low complexity" evidence="1">
    <location>
        <begin position="34"/>
        <end position="43"/>
    </location>
</feature>
<dbReference type="KEGG" id="bfu:BCIN_16g02350"/>
<feature type="region of interest" description="Disordered" evidence="1">
    <location>
        <begin position="263"/>
        <end position="287"/>
    </location>
</feature>
<dbReference type="EMBL" id="CP009820">
    <property type="protein sequence ID" value="ATZ58458.1"/>
    <property type="molecule type" value="Genomic_DNA"/>
</dbReference>
<name>A0A384K6L6_BOTFB</name>
<evidence type="ECO:0000256" key="1">
    <source>
        <dbReference type="SAM" id="MobiDB-lite"/>
    </source>
</evidence>
<organism evidence="2 3">
    <name type="scientific">Botryotinia fuckeliana (strain B05.10)</name>
    <name type="common">Noble rot fungus</name>
    <name type="synonym">Botrytis cinerea</name>
    <dbReference type="NCBI Taxonomy" id="332648"/>
    <lineage>
        <taxon>Eukaryota</taxon>
        <taxon>Fungi</taxon>
        <taxon>Dikarya</taxon>
        <taxon>Ascomycota</taxon>
        <taxon>Pezizomycotina</taxon>
        <taxon>Leotiomycetes</taxon>
        <taxon>Helotiales</taxon>
        <taxon>Sclerotiniaceae</taxon>
        <taxon>Botrytis</taxon>
    </lineage>
</organism>
<sequence>MANGTVDKKATLGKPNDDLSSEVPPSNDVEKPDTPSSSSTNSPPKKDYNDFDTEKVKRYTCPYCKDTYITTRESMSHIAPVDMEQEEVLKCPHCAAPSIRETLEFTEEIIEARPRRSYIPVFTGKKRFCCPHCKRASNTTLEAMLTLIPEITDQGELRTCLYCRKPSLKTTLESYSDMMLHESSHIPIQPNKSSSSNSHIEPPRQPPPPNQASTGTTSSQNSKGTIHTPAFQNLPDQQININPRLAMQRNNDQYPISQTTLNQQAAFQPSSDEQPASDSNSHKQSTFQPDFYRQQPTFNLNSHKQSTFQPDFYRQQPTFNLNSHKQSTFQPDFYRQQPTFNSNSHKQSTFQSDLYQKQPAVHHNSNQQPTPGINTGLELASNRSSQIGPRMSPTCRYCGKRFTDDATHSKHDLTCRYRLWFFCPEPNCRFHRDKEVGFQISTDLWVHVSEQHNYSPNSQFFLTYRGEVRDPGRIGVWRAP</sequence>